<sequence>MMARAALWVPLFLALVPLRLVAQRLKSSKYSNAGLPGVKARLNEMDARLAALEAEKGDLAKYATILQ</sequence>
<organism evidence="2 3">
    <name type="scientific">Batillaria attramentaria</name>
    <dbReference type="NCBI Taxonomy" id="370345"/>
    <lineage>
        <taxon>Eukaryota</taxon>
        <taxon>Metazoa</taxon>
        <taxon>Spiralia</taxon>
        <taxon>Lophotrochozoa</taxon>
        <taxon>Mollusca</taxon>
        <taxon>Gastropoda</taxon>
        <taxon>Caenogastropoda</taxon>
        <taxon>Sorbeoconcha</taxon>
        <taxon>Cerithioidea</taxon>
        <taxon>Batillariidae</taxon>
        <taxon>Batillaria</taxon>
    </lineage>
</organism>
<name>A0ABD0KK95_9CAEN</name>
<accession>A0ABD0KK95</accession>
<reference evidence="2 3" key="1">
    <citation type="journal article" date="2023" name="Sci. Data">
        <title>Genome assembly of the Korean intertidal mud-creeper Batillaria attramentaria.</title>
        <authorList>
            <person name="Patra A.K."/>
            <person name="Ho P.T."/>
            <person name="Jun S."/>
            <person name="Lee S.J."/>
            <person name="Kim Y."/>
            <person name="Won Y.J."/>
        </authorList>
    </citation>
    <scope>NUCLEOTIDE SEQUENCE [LARGE SCALE GENOMIC DNA]</scope>
    <source>
        <strain evidence="2">Wonlab-2016</strain>
    </source>
</reference>
<dbReference type="AlphaFoldDB" id="A0ABD0KK95"/>
<evidence type="ECO:0000313" key="2">
    <source>
        <dbReference type="EMBL" id="KAK7487628.1"/>
    </source>
</evidence>
<evidence type="ECO:0000256" key="1">
    <source>
        <dbReference type="SAM" id="SignalP"/>
    </source>
</evidence>
<comment type="caution">
    <text evidence="2">The sequence shown here is derived from an EMBL/GenBank/DDBJ whole genome shotgun (WGS) entry which is preliminary data.</text>
</comment>
<feature type="non-terminal residue" evidence="2">
    <location>
        <position position="67"/>
    </location>
</feature>
<feature type="chain" id="PRO_5044831598" evidence="1">
    <location>
        <begin position="23"/>
        <end position="67"/>
    </location>
</feature>
<keyword evidence="3" id="KW-1185">Reference proteome</keyword>
<gene>
    <name evidence="2" type="ORF">BaRGS_00021178</name>
</gene>
<dbReference type="Proteomes" id="UP001519460">
    <property type="component" value="Unassembled WGS sequence"/>
</dbReference>
<feature type="signal peptide" evidence="1">
    <location>
        <begin position="1"/>
        <end position="22"/>
    </location>
</feature>
<keyword evidence="1" id="KW-0732">Signal</keyword>
<protein>
    <submittedName>
        <fullName evidence="2">Uncharacterized protein</fullName>
    </submittedName>
</protein>
<evidence type="ECO:0000313" key="3">
    <source>
        <dbReference type="Proteomes" id="UP001519460"/>
    </source>
</evidence>
<dbReference type="EMBL" id="JACVVK020000162">
    <property type="protein sequence ID" value="KAK7487628.1"/>
    <property type="molecule type" value="Genomic_DNA"/>
</dbReference>
<proteinExistence type="predicted"/>